<accession>A0A7C5URL0</accession>
<keyword evidence="6 10" id="KW-0648">Protein biosynthesis</keyword>
<dbReference type="GO" id="GO:0005829">
    <property type="term" value="C:cytosol"/>
    <property type="evidence" value="ECO:0007669"/>
    <property type="project" value="TreeGrafter"/>
</dbReference>
<evidence type="ECO:0000256" key="9">
    <source>
        <dbReference type="ARBA" id="ARBA00047552"/>
    </source>
</evidence>
<dbReference type="AlphaFoldDB" id="A0A7C5URL0"/>
<reference evidence="13" key="1">
    <citation type="journal article" date="2020" name="mSystems">
        <title>Genome- and Community-Level Interaction Insights into Carbon Utilization and Element Cycling Functions of Hydrothermarchaeota in Hydrothermal Sediment.</title>
        <authorList>
            <person name="Zhou Z."/>
            <person name="Liu Y."/>
            <person name="Xu W."/>
            <person name="Pan J."/>
            <person name="Luo Z.H."/>
            <person name="Li M."/>
        </authorList>
    </citation>
    <scope>NUCLEOTIDE SEQUENCE [LARGE SCALE GENOMIC DNA]</scope>
    <source>
        <strain evidence="13">SpSt-1042</strain>
    </source>
</reference>
<comment type="similarity">
    <text evidence="10">Belongs to the class-I aminoacyl-tRNA synthetase family.</text>
</comment>
<dbReference type="InterPro" id="IPR013155">
    <property type="entry name" value="M/V/L/I-tRNA-synth_anticd-bd"/>
</dbReference>
<evidence type="ECO:0000256" key="1">
    <source>
        <dbReference type="ARBA" id="ARBA00013169"/>
    </source>
</evidence>
<name>A0A7C5URL0_UNCC3</name>
<evidence type="ECO:0000313" key="13">
    <source>
        <dbReference type="EMBL" id="HHR92132.1"/>
    </source>
</evidence>
<keyword evidence="2" id="KW-0963">Cytoplasm</keyword>
<dbReference type="InterPro" id="IPR002303">
    <property type="entry name" value="Valyl-tRNA_ligase"/>
</dbReference>
<gene>
    <name evidence="13" type="ORF">ENL96_01285</name>
</gene>
<dbReference type="GO" id="GO:0002161">
    <property type="term" value="F:aminoacyl-tRNA deacylase activity"/>
    <property type="evidence" value="ECO:0007669"/>
    <property type="project" value="InterPro"/>
</dbReference>
<feature type="domain" description="Aminoacyl-tRNA synthetase class Ia" evidence="11">
    <location>
        <begin position="48"/>
        <end position="725"/>
    </location>
</feature>
<dbReference type="GO" id="GO:0004832">
    <property type="term" value="F:valine-tRNA ligase activity"/>
    <property type="evidence" value="ECO:0007669"/>
    <property type="project" value="UniProtKB-EC"/>
</dbReference>
<dbReference type="InterPro" id="IPR014729">
    <property type="entry name" value="Rossmann-like_a/b/a_fold"/>
</dbReference>
<evidence type="ECO:0000256" key="8">
    <source>
        <dbReference type="ARBA" id="ARBA00029936"/>
    </source>
</evidence>
<keyword evidence="3 10" id="KW-0436">Ligase</keyword>
<dbReference type="InterPro" id="IPR002300">
    <property type="entry name" value="aa-tRNA-synth_Ia"/>
</dbReference>
<dbReference type="PANTHER" id="PTHR11946:SF93">
    <property type="entry name" value="VALINE--TRNA LIGASE, CHLOROPLASTIC_MITOCHONDRIAL 2"/>
    <property type="match status" value="1"/>
</dbReference>
<comment type="catalytic activity">
    <reaction evidence="9">
        <text>tRNA(Val) + L-valine + ATP = L-valyl-tRNA(Val) + AMP + diphosphate</text>
        <dbReference type="Rhea" id="RHEA:10704"/>
        <dbReference type="Rhea" id="RHEA-COMP:9672"/>
        <dbReference type="Rhea" id="RHEA-COMP:9708"/>
        <dbReference type="ChEBI" id="CHEBI:30616"/>
        <dbReference type="ChEBI" id="CHEBI:33019"/>
        <dbReference type="ChEBI" id="CHEBI:57762"/>
        <dbReference type="ChEBI" id="CHEBI:78442"/>
        <dbReference type="ChEBI" id="CHEBI:78537"/>
        <dbReference type="ChEBI" id="CHEBI:456215"/>
        <dbReference type="EC" id="6.1.1.9"/>
    </reaction>
</comment>
<dbReference type="SUPFAM" id="SSF88697">
    <property type="entry name" value="PUA domain-like"/>
    <property type="match status" value="1"/>
</dbReference>
<keyword evidence="7 10" id="KW-0030">Aminoacyl-tRNA synthetase</keyword>
<proteinExistence type="inferred from homology"/>
<dbReference type="SUPFAM" id="SSF47323">
    <property type="entry name" value="Anticodon-binding domain of a subclass of class I aminoacyl-tRNA synthetases"/>
    <property type="match status" value="1"/>
</dbReference>
<evidence type="ECO:0000256" key="5">
    <source>
        <dbReference type="ARBA" id="ARBA00022840"/>
    </source>
</evidence>
<dbReference type="SUPFAM" id="SSF52374">
    <property type="entry name" value="Nucleotidylyl transferase"/>
    <property type="match status" value="1"/>
</dbReference>
<organism evidence="13">
    <name type="scientific">candidate division CPR3 bacterium</name>
    <dbReference type="NCBI Taxonomy" id="2268181"/>
    <lineage>
        <taxon>Bacteria</taxon>
        <taxon>Bacteria division CPR3</taxon>
    </lineage>
</organism>
<evidence type="ECO:0000256" key="7">
    <source>
        <dbReference type="ARBA" id="ARBA00023146"/>
    </source>
</evidence>
<dbReference type="GO" id="GO:0006438">
    <property type="term" value="P:valyl-tRNA aminoacylation"/>
    <property type="evidence" value="ECO:0007669"/>
    <property type="project" value="InterPro"/>
</dbReference>
<dbReference type="PANTHER" id="PTHR11946">
    <property type="entry name" value="VALYL-TRNA SYNTHETASES"/>
    <property type="match status" value="1"/>
</dbReference>
<evidence type="ECO:0000259" key="12">
    <source>
        <dbReference type="Pfam" id="PF08264"/>
    </source>
</evidence>
<dbReference type="CDD" id="cd07962">
    <property type="entry name" value="Anticodon_Ia_Val"/>
    <property type="match status" value="1"/>
</dbReference>
<dbReference type="PRINTS" id="PR00986">
    <property type="entry name" value="TRNASYNTHVAL"/>
</dbReference>
<evidence type="ECO:0000256" key="3">
    <source>
        <dbReference type="ARBA" id="ARBA00022598"/>
    </source>
</evidence>
<dbReference type="EMBL" id="DRVY01000040">
    <property type="protein sequence ID" value="HHR92132.1"/>
    <property type="molecule type" value="Genomic_DNA"/>
</dbReference>
<comment type="caution">
    <text evidence="13">The sequence shown here is derived from an EMBL/GenBank/DDBJ whole genome shotgun (WGS) entry which is preliminary data.</text>
</comment>
<dbReference type="PROSITE" id="PS00178">
    <property type="entry name" value="AA_TRNA_LIGASE_I"/>
    <property type="match status" value="1"/>
</dbReference>
<keyword evidence="5 10" id="KW-0067">ATP-binding</keyword>
<keyword evidence="4 10" id="KW-0547">Nucleotide-binding</keyword>
<dbReference type="Gene3D" id="3.90.740.10">
    <property type="entry name" value="Valyl/Leucyl/Isoleucyl-tRNA synthetase, editing domain"/>
    <property type="match status" value="1"/>
</dbReference>
<protein>
    <recommendedName>
        <fullName evidence="1">valine--tRNA ligase</fullName>
        <ecNumber evidence="1">6.1.1.9</ecNumber>
    </recommendedName>
    <alternativeName>
        <fullName evidence="8">Valyl-tRNA synthetase</fullName>
    </alternativeName>
</protein>
<evidence type="ECO:0000256" key="6">
    <source>
        <dbReference type="ARBA" id="ARBA00022917"/>
    </source>
</evidence>
<evidence type="ECO:0000259" key="11">
    <source>
        <dbReference type="Pfam" id="PF00133"/>
    </source>
</evidence>
<dbReference type="Gene3D" id="3.40.50.620">
    <property type="entry name" value="HUPs"/>
    <property type="match status" value="2"/>
</dbReference>
<dbReference type="GO" id="GO:0005524">
    <property type="term" value="F:ATP binding"/>
    <property type="evidence" value="ECO:0007669"/>
    <property type="project" value="UniProtKB-KW"/>
</dbReference>
<sequence length="908" mass="106303">MERMKKARFPKGPYNPVETEEKILKFWKKGKFAKPEYNPKLNNGKGGFSKDLSKDKRKPFCIIMPPPNANARPHLGNVSGYSYQDLMGRYWRMKGRKVLLLPGKDHAGIQSEAVFEREVLNKKGLTKFDLGREEFYKQCYEFCIKNSEIAWKDEERVGVSADFDRNTFTLDKDIVELVLDTFLSLYKDKLVYKGVRITNWCPKCMTALADADTERRNRKSTLIYIRYPILAREQKVWSLNFSNQRIWEDLVSGRKKVETRALNPNEKERYFGDIKSGDVVVAVNKLNHSESKIFSVIKAVIYKDLNELFKKEDLSKIFPSNTPKNIEELKNFYKSLQHGYLDKIKKSGIVAIEIKPFDFNKAEYITIATTRLETMLADTAIAVNPKDKRYKKLIGKKAIVPLVNREVPIIQDPSVNIDFGTGALKVTPAHAPEDYEIMLRWNKENPRNKIEYINVVWKDSKLYGPVGKYFGKTVKEAQKEVIEDLEKVGLLEKTETIEQNVAVCERCKTPIEPLMSSQWYIKVEKLKKKAIEAVKKGEIKIHPKYMERMYFNWMENLRDWPISRSLWWGYRFPVWYKGKKEEMVNEEGKIVETVGGKILNTEDINQMRVQKKSPGKGWFQDEDVFDTWFSSGQWPFVTLTKWNLMKIFYPTDVMETMYDILPQWVARMIMLGIYKTGKVPFRDVYLHGMLKAPDGQKMSKSKGNVITMDDVVKKHGADTLRLFYYVAGKAGGSYNFDWKRIKFNQRFLNKVWNAARFVLINTQSIKNRITPIFTEEDRKITEQVKGLSKDISQKIEKFKFNIAAERVFKSFWHTFCDKYIESTKSRIYFNLDAKDVINLAKKESLENDEKDTLKRVQQKLGAQITLKKVLKDYLKILHPFTPFITEALWQYFREEKDPVTIMHAKWPT</sequence>
<feature type="domain" description="Methionyl/Valyl/Leucyl/Isoleucyl-tRNA synthetase anticodon-binding" evidence="12">
    <location>
        <begin position="777"/>
        <end position="907"/>
    </location>
</feature>
<dbReference type="InterPro" id="IPR015947">
    <property type="entry name" value="PUA-like_sf"/>
</dbReference>
<dbReference type="InterPro" id="IPR009008">
    <property type="entry name" value="Val/Leu/Ile-tRNA-synth_edit"/>
</dbReference>
<dbReference type="InterPro" id="IPR033705">
    <property type="entry name" value="Anticodon_Ia_Val"/>
</dbReference>
<evidence type="ECO:0000256" key="10">
    <source>
        <dbReference type="RuleBase" id="RU363035"/>
    </source>
</evidence>
<dbReference type="SUPFAM" id="SSF50677">
    <property type="entry name" value="ValRS/IleRS/LeuRS editing domain"/>
    <property type="match status" value="1"/>
</dbReference>
<dbReference type="InterPro" id="IPR009080">
    <property type="entry name" value="tRNAsynth_Ia_anticodon-bd"/>
</dbReference>
<dbReference type="Pfam" id="PF00133">
    <property type="entry name" value="tRNA-synt_1"/>
    <property type="match status" value="1"/>
</dbReference>
<dbReference type="Pfam" id="PF08264">
    <property type="entry name" value="Anticodon_1"/>
    <property type="match status" value="1"/>
</dbReference>
<dbReference type="Gene3D" id="1.10.730.10">
    <property type="entry name" value="Isoleucyl-tRNA Synthetase, Domain 1"/>
    <property type="match status" value="1"/>
</dbReference>
<dbReference type="EC" id="6.1.1.9" evidence="1"/>
<dbReference type="InterPro" id="IPR001412">
    <property type="entry name" value="aa-tRNA-synth_I_CS"/>
</dbReference>
<evidence type="ECO:0000256" key="2">
    <source>
        <dbReference type="ARBA" id="ARBA00022490"/>
    </source>
</evidence>
<evidence type="ECO:0000256" key="4">
    <source>
        <dbReference type="ARBA" id="ARBA00022741"/>
    </source>
</evidence>